<organism evidence="2 3">
    <name type="scientific">Blyttiomyces helicus</name>
    <dbReference type="NCBI Taxonomy" id="388810"/>
    <lineage>
        <taxon>Eukaryota</taxon>
        <taxon>Fungi</taxon>
        <taxon>Fungi incertae sedis</taxon>
        <taxon>Chytridiomycota</taxon>
        <taxon>Chytridiomycota incertae sedis</taxon>
        <taxon>Chytridiomycetes</taxon>
        <taxon>Chytridiomycetes incertae sedis</taxon>
        <taxon>Blyttiomyces</taxon>
    </lineage>
</organism>
<keyword evidence="3" id="KW-1185">Reference proteome</keyword>
<protein>
    <recommendedName>
        <fullName evidence="4">IGFBP N-terminal domain-containing protein</fullName>
    </recommendedName>
</protein>
<dbReference type="AlphaFoldDB" id="A0A4P9WBZ2"/>
<sequence>MHNAAALIAAVISRTVLASQLTGIHLGGACSPSRCADSLTCRLAGPADGLQLGICDYTKVPSGAACGGHFEKKTPALCASKDDVCTVVRKTPNGKGECVTHLTGLGSKCNVDGTSQCQPGTYCVPTGIVGGGGTCQKILLSEPPPQLNPSSADICATGASILP</sequence>
<dbReference type="Proteomes" id="UP000269721">
    <property type="component" value="Unassembled WGS sequence"/>
</dbReference>
<name>A0A4P9WBZ2_9FUNG</name>
<evidence type="ECO:0000313" key="3">
    <source>
        <dbReference type="Proteomes" id="UP000269721"/>
    </source>
</evidence>
<evidence type="ECO:0008006" key="4">
    <source>
        <dbReference type="Google" id="ProtNLM"/>
    </source>
</evidence>
<keyword evidence="1" id="KW-0732">Signal</keyword>
<feature type="signal peptide" evidence="1">
    <location>
        <begin position="1"/>
        <end position="18"/>
    </location>
</feature>
<feature type="chain" id="PRO_5020859800" description="IGFBP N-terminal domain-containing protein" evidence="1">
    <location>
        <begin position="19"/>
        <end position="163"/>
    </location>
</feature>
<evidence type="ECO:0000313" key="2">
    <source>
        <dbReference type="EMBL" id="RKO89812.1"/>
    </source>
</evidence>
<accession>A0A4P9WBZ2</accession>
<proteinExistence type="predicted"/>
<evidence type="ECO:0000256" key="1">
    <source>
        <dbReference type="SAM" id="SignalP"/>
    </source>
</evidence>
<reference evidence="3" key="1">
    <citation type="journal article" date="2018" name="Nat. Microbiol.">
        <title>Leveraging single-cell genomics to expand the fungal tree of life.</title>
        <authorList>
            <person name="Ahrendt S.R."/>
            <person name="Quandt C.A."/>
            <person name="Ciobanu D."/>
            <person name="Clum A."/>
            <person name="Salamov A."/>
            <person name="Andreopoulos B."/>
            <person name="Cheng J.F."/>
            <person name="Woyke T."/>
            <person name="Pelin A."/>
            <person name="Henrissat B."/>
            <person name="Reynolds N.K."/>
            <person name="Benny G.L."/>
            <person name="Smith M.E."/>
            <person name="James T.Y."/>
            <person name="Grigoriev I.V."/>
        </authorList>
    </citation>
    <scope>NUCLEOTIDE SEQUENCE [LARGE SCALE GENOMIC DNA]</scope>
</reference>
<dbReference type="EMBL" id="KZ995874">
    <property type="protein sequence ID" value="RKO89812.1"/>
    <property type="molecule type" value="Genomic_DNA"/>
</dbReference>
<gene>
    <name evidence="2" type="ORF">BDK51DRAFT_28162</name>
</gene>